<proteinExistence type="predicted"/>
<reference evidence="1 2" key="1">
    <citation type="submission" date="2019-09" db="EMBL/GenBank/DDBJ databases">
        <title>Non-baumannii Acinetobacter spp. carrying blaNDM-1 isolated in China.</title>
        <authorList>
            <person name="Cui C."/>
            <person name="Chen C."/>
            <person name="Sun J."/>
            <person name="Liu Y."/>
        </authorList>
    </citation>
    <scope>NUCLEOTIDE SEQUENCE [LARGE SCALE GENOMIC DNA]</scope>
    <source>
        <strain evidence="1 2">B18</strain>
    </source>
</reference>
<organism evidence="1 2">
    <name type="scientific">Acinetobacter indicus</name>
    <dbReference type="NCBI Taxonomy" id="756892"/>
    <lineage>
        <taxon>Bacteria</taxon>
        <taxon>Pseudomonadati</taxon>
        <taxon>Pseudomonadota</taxon>
        <taxon>Gammaproteobacteria</taxon>
        <taxon>Moraxellales</taxon>
        <taxon>Moraxellaceae</taxon>
        <taxon>Acinetobacter</taxon>
    </lineage>
</organism>
<evidence type="ECO:0000313" key="2">
    <source>
        <dbReference type="Proteomes" id="UP000503440"/>
    </source>
</evidence>
<evidence type="ECO:0000313" key="1">
    <source>
        <dbReference type="EMBL" id="QIC70324.1"/>
    </source>
</evidence>
<dbReference type="RefSeq" id="WP_127799515.1">
    <property type="nucleotide sequence ID" value="NZ_CP044018.1"/>
</dbReference>
<name>A0A6C0Y289_9GAMM</name>
<dbReference type="AlphaFoldDB" id="A0A6C0Y289"/>
<gene>
    <name evidence="1" type="ORF">FSC09_07815</name>
</gene>
<dbReference type="EMBL" id="CP044455">
    <property type="protein sequence ID" value="QIC70324.1"/>
    <property type="molecule type" value="Genomic_DNA"/>
</dbReference>
<protein>
    <submittedName>
        <fullName evidence="1">DUF1311 domain-containing protein</fullName>
    </submittedName>
</protein>
<dbReference type="Proteomes" id="UP000503440">
    <property type="component" value="Chromosome"/>
</dbReference>
<sequence>MMRLAFIGGIVWALLAGSAYAQESYSKQYIQCSNHAYGQTSVLQKCVNKELKQQQKRLKKSYKSYYRASGAHQANIAQQYALWEQRLKQQCYRGMNGDVAKLQQSRCTLAQVIDQANYYQSKFIAR</sequence>
<accession>A0A6C0Y289</accession>